<protein>
    <recommendedName>
        <fullName evidence="4">Lipoprotein</fullName>
    </recommendedName>
</protein>
<name>A0A9D9DMB7_9BACT</name>
<organism evidence="2 3">
    <name type="scientific">Candidatus Egerieousia excrementavium</name>
    <dbReference type="NCBI Taxonomy" id="2840778"/>
    <lineage>
        <taxon>Bacteria</taxon>
        <taxon>Pseudomonadati</taxon>
        <taxon>Bacteroidota</taxon>
        <taxon>Bacteroidia</taxon>
        <taxon>Bacteroidales</taxon>
        <taxon>Candidatus Egerieousia</taxon>
    </lineage>
</organism>
<keyword evidence="1" id="KW-0732">Signal</keyword>
<feature type="signal peptide" evidence="1">
    <location>
        <begin position="1"/>
        <end position="16"/>
    </location>
</feature>
<accession>A0A9D9DMB7</accession>
<reference evidence="2" key="2">
    <citation type="journal article" date="2021" name="PeerJ">
        <title>Extensive microbial diversity within the chicken gut microbiome revealed by metagenomics and culture.</title>
        <authorList>
            <person name="Gilroy R."/>
            <person name="Ravi A."/>
            <person name="Getino M."/>
            <person name="Pursley I."/>
            <person name="Horton D.L."/>
            <person name="Alikhan N.F."/>
            <person name="Baker D."/>
            <person name="Gharbi K."/>
            <person name="Hall N."/>
            <person name="Watson M."/>
            <person name="Adriaenssens E.M."/>
            <person name="Foster-Nyarko E."/>
            <person name="Jarju S."/>
            <person name="Secka A."/>
            <person name="Antonio M."/>
            <person name="Oren A."/>
            <person name="Chaudhuri R.R."/>
            <person name="La Ragione R."/>
            <person name="Hildebrand F."/>
            <person name="Pallen M.J."/>
        </authorList>
    </citation>
    <scope>NUCLEOTIDE SEQUENCE</scope>
    <source>
        <strain evidence="2">15467</strain>
    </source>
</reference>
<dbReference type="PROSITE" id="PS51257">
    <property type="entry name" value="PROKAR_LIPOPROTEIN"/>
    <property type="match status" value="1"/>
</dbReference>
<dbReference type="Proteomes" id="UP000823635">
    <property type="component" value="Unassembled WGS sequence"/>
</dbReference>
<gene>
    <name evidence="2" type="ORF">IAC68_03665</name>
</gene>
<proteinExistence type="predicted"/>
<comment type="caution">
    <text evidence="2">The sequence shown here is derived from an EMBL/GenBank/DDBJ whole genome shotgun (WGS) entry which is preliminary data.</text>
</comment>
<evidence type="ECO:0000313" key="2">
    <source>
        <dbReference type="EMBL" id="MBO8429016.1"/>
    </source>
</evidence>
<dbReference type="EMBL" id="JADINB010000082">
    <property type="protein sequence ID" value="MBO8429016.1"/>
    <property type="molecule type" value="Genomic_DNA"/>
</dbReference>
<evidence type="ECO:0000313" key="3">
    <source>
        <dbReference type="Proteomes" id="UP000823635"/>
    </source>
</evidence>
<evidence type="ECO:0000256" key="1">
    <source>
        <dbReference type="SAM" id="SignalP"/>
    </source>
</evidence>
<sequence>MKKLFLIVTVAAAAFAAVSCGNPAKLSKGKKVELVFNDDKYRTDDQFFRESQSGVSKDLANAKKIAIQNARQEMATNLTATVQRVIENYSSTYGGAMGVTDANQIKDLAYTIVNTQLSGVKIIGEEAVQMEDGSYRYHVCLEMAKDDVMKALEEKILDENKADFEQEKAAFRELFKEKISEIK</sequence>
<dbReference type="AlphaFoldDB" id="A0A9D9DMB7"/>
<evidence type="ECO:0008006" key="4">
    <source>
        <dbReference type="Google" id="ProtNLM"/>
    </source>
</evidence>
<reference evidence="2" key="1">
    <citation type="submission" date="2020-10" db="EMBL/GenBank/DDBJ databases">
        <authorList>
            <person name="Gilroy R."/>
        </authorList>
    </citation>
    <scope>NUCLEOTIDE SEQUENCE</scope>
    <source>
        <strain evidence="2">15467</strain>
    </source>
</reference>
<feature type="chain" id="PRO_5038868101" description="Lipoprotein" evidence="1">
    <location>
        <begin position="17"/>
        <end position="183"/>
    </location>
</feature>